<evidence type="ECO:0000256" key="5">
    <source>
        <dbReference type="ARBA" id="ARBA00022989"/>
    </source>
</evidence>
<feature type="binding site" evidence="7">
    <location>
        <position position="227"/>
    </location>
    <ligand>
        <name>Mg(2+)</name>
        <dbReference type="ChEBI" id="CHEBI:18420"/>
    </ligand>
</feature>
<dbReference type="GO" id="GO:0016780">
    <property type="term" value="F:phosphotransferase activity, for other substituted phosphate groups"/>
    <property type="evidence" value="ECO:0007669"/>
    <property type="project" value="InterPro"/>
</dbReference>
<keyword evidence="7" id="KW-0479">Metal-binding</keyword>
<dbReference type="Proteomes" id="UP000291838">
    <property type="component" value="Unassembled WGS sequence"/>
</dbReference>
<dbReference type="GO" id="GO:0009103">
    <property type="term" value="P:lipopolysaccharide biosynthetic process"/>
    <property type="evidence" value="ECO:0007669"/>
    <property type="project" value="TreeGrafter"/>
</dbReference>
<comment type="cofactor">
    <cofactor evidence="7">
        <name>Mg(2+)</name>
        <dbReference type="ChEBI" id="CHEBI:18420"/>
    </cofactor>
</comment>
<accession>A0A4Q2RLT5</accession>
<sequence length="411" mass="43614">MREYLLVFLVSLSVTYLLTVVAREIALRTGAVAAVRDRDVHAVPIPYLGGLAMLGGLVAAYAVARELPFLSTSDDFVFRDAGIVLGAGALVCAVGVLDDIFELDALTKLGGQVLAASLLVALGVRFYYFPSPDGTQIALGDAQGAIITLVVVIGTMNAVNFVDGLDGLAAGVVGIGAAAFFLYCYQLSDTNNLTLATTGALLSAALAGACAGFLPHNFHPARLFMGDSGSMLIGLVLSASALTLTGQFFGMPTSAGNSLFVTVLPVLLPISLLMVPIVDMILAIVRRTRAGRSPMSADKQHLHHRLLEIGHSQRRAVLIMWMWAFTLASGAVIVSLYEGSWVWWSLGSMLALTIVLTFVLPRVQRPRKTGLGNTGLPENAEVEGWSEDDEDPLLEPMEEPDDRTVRGFPGA</sequence>
<keyword evidence="6 9" id="KW-0472">Membrane</keyword>
<feature type="region of interest" description="Disordered" evidence="8">
    <location>
        <begin position="370"/>
        <end position="411"/>
    </location>
</feature>
<dbReference type="CDD" id="cd06853">
    <property type="entry name" value="GT_WecA_like"/>
    <property type="match status" value="1"/>
</dbReference>
<feature type="compositionally biased region" description="Acidic residues" evidence="8">
    <location>
        <begin position="380"/>
        <end position="401"/>
    </location>
</feature>
<evidence type="ECO:0000256" key="1">
    <source>
        <dbReference type="ARBA" id="ARBA00004651"/>
    </source>
</evidence>
<keyword evidence="4 9" id="KW-0812">Transmembrane</keyword>
<comment type="caution">
    <text evidence="10">The sequence shown here is derived from an EMBL/GenBank/DDBJ whole genome shotgun (WGS) entry which is preliminary data.</text>
</comment>
<keyword evidence="2" id="KW-1003">Cell membrane</keyword>
<protein>
    <submittedName>
        <fullName evidence="10">Undecaprenyl/decaprenyl-phosphate alpha-N-acetylglucosaminyl 1-phosphate transferase</fullName>
    </submittedName>
</protein>
<gene>
    <name evidence="10" type="ORF">EUA06_14280</name>
</gene>
<feature type="transmembrane region" description="Helical" evidence="9">
    <location>
        <begin position="76"/>
        <end position="97"/>
    </location>
</feature>
<evidence type="ECO:0000256" key="2">
    <source>
        <dbReference type="ARBA" id="ARBA00022475"/>
    </source>
</evidence>
<keyword evidence="5 9" id="KW-1133">Transmembrane helix</keyword>
<feature type="transmembrane region" description="Helical" evidence="9">
    <location>
        <begin position="46"/>
        <end position="64"/>
    </location>
</feature>
<feature type="transmembrane region" description="Helical" evidence="9">
    <location>
        <begin position="232"/>
        <end position="251"/>
    </location>
</feature>
<dbReference type="EMBL" id="SDWS01000006">
    <property type="protein sequence ID" value="RYB89760.1"/>
    <property type="molecule type" value="Genomic_DNA"/>
</dbReference>
<keyword evidence="11" id="KW-1185">Reference proteome</keyword>
<evidence type="ECO:0000256" key="4">
    <source>
        <dbReference type="ARBA" id="ARBA00022692"/>
    </source>
</evidence>
<feature type="transmembrane region" description="Helical" evidence="9">
    <location>
        <begin position="109"/>
        <end position="130"/>
    </location>
</feature>
<dbReference type="Pfam" id="PF00953">
    <property type="entry name" value="Glycos_transf_4"/>
    <property type="match status" value="1"/>
</dbReference>
<evidence type="ECO:0000256" key="9">
    <source>
        <dbReference type="SAM" id="Phobius"/>
    </source>
</evidence>
<dbReference type="GO" id="GO:0046872">
    <property type="term" value="F:metal ion binding"/>
    <property type="evidence" value="ECO:0007669"/>
    <property type="project" value="UniProtKB-KW"/>
</dbReference>
<evidence type="ECO:0000256" key="6">
    <source>
        <dbReference type="ARBA" id="ARBA00023136"/>
    </source>
</evidence>
<dbReference type="OrthoDB" id="9783652at2"/>
<organism evidence="10 11">
    <name type="scientific">Nocardioides glacieisoli</name>
    <dbReference type="NCBI Taxonomy" id="1168730"/>
    <lineage>
        <taxon>Bacteria</taxon>
        <taxon>Bacillati</taxon>
        <taxon>Actinomycetota</taxon>
        <taxon>Actinomycetes</taxon>
        <taxon>Propionibacteriales</taxon>
        <taxon>Nocardioidaceae</taxon>
        <taxon>Nocardioides</taxon>
    </lineage>
</organism>
<reference evidence="10 11" key="1">
    <citation type="submission" date="2019-01" db="EMBL/GenBank/DDBJ databases">
        <title>Novel species of Nocardioides.</title>
        <authorList>
            <person name="Liu Q."/>
            <person name="Xin Y.-H."/>
        </authorList>
    </citation>
    <scope>NUCLEOTIDE SEQUENCE [LARGE SCALE GENOMIC DNA]</scope>
    <source>
        <strain evidence="10 11">HLT3-15</strain>
    </source>
</reference>
<feature type="binding site" evidence="7">
    <location>
        <position position="160"/>
    </location>
    <ligand>
        <name>Mg(2+)</name>
        <dbReference type="ChEBI" id="CHEBI:18420"/>
    </ligand>
</feature>
<proteinExistence type="predicted"/>
<dbReference type="PANTHER" id="PTHR22926:SF3">
    <property type="entry name" value="UNDECAPRENYL-PHOSPHATE ALPHA-N-ACETYLGLUCOSAMINYL 1-PHOSPHATE TRANSFERASE"/>
    <property type="match status" value="1"/>
</dbReference>
<feature type="transmembrane region" description="Helical" evidence="9">
    <location>
        <begin position="341"/>
        <end position="360"/>
    </location>
</feature>
<comment type="subcellular location">
    <subcellularLocation>
        <location evidence="1">Cell membrane</location>
        <topology evidence="1">Multi-pass membrane protein</topology>
    </subcellularLocation>
</comment>
<feature type="transmembrane region" description="Helical" evidence="9">
    <location>
        <begin position="263"/>
        <end position="285"/>
    </location>
</feature>
<dbReference type="RefSeq" id="WP_129476947.1">
    <property type="nucleotide sequence ID" value="NZ_SDWS01000006.1"/>
</dbReference>
<evidence type="ECO:0000256" key="3">
    <source>
        <dbReference type="ARBA" id="ARBA00022679"/>
    </source>
</evidence>
<dbReference type="GO" id="GO:0071555">
    <property type="term" value="P:cell wall organization"/>
    <property type="evidence" value="ECO:0007669"/>
    <property type="project" value="TreeGrafter"/>
</dbReference>
<feature type="transmembrane region" description="Helical" evidence="9">
    <location>
        <begin position="316"/>
        <end position="335"/>
    </location>
</feature>
<keyword evidence="3 10" id="KW-0808">Transferase</keyword>
<evidence type="ECO:0000313" key="11">
    <source>
        <dbReference type="Proteomes" id="UP000291838"/>
    </source>
</evidence>
<feature type="transmembrane region" description="Helical" evidence="9">
    <location>
        <begin position="142"/>
        <end position="162"/>
    </location>
</feature>
<dbReference type="GO" id="GO:0005886">
    <property type="term" value="C:plasma membrane"/>
    <property type="evidence" value="ECO:0007669"/>
    <property type="project" value="UniProtKB-SubCell"/>
</dbReference>
<keyword evidence="7" id="KW-0460">Magnesium</keyword>
<dbReference type="PANTHER" id="PTHR22926">
    <property type="entry name" value="PHOSPHO-N-ACETYLMURAMOYL-PENTAPEPTIDE-TRANSFERASE"/>
    <property type="match status" value="1"/>
</dbReference>
<feature type="transmembrane region" description="Helical" evidence="9">
    <location>
        <begin position="168"/>
        <end position="185"/>
    </location>
</feature>
<name>A0A4Q2RLT5_9ACTN</name>
<evidence type="ECO:0000313" key="10">
    <source>
        <dbReference type="EMBL" id="RYB89760.1"/>
    </source>
</evidence>
<evidence type="ECO:0000256" key="8">
    <source>
        <dbReference type="SAM" id="MobiDB-lite"/>
    </source>
</evidence>
<dbReference type="InterPro" id="IPR000715">
    <property type="entry name" value="Glycosyl_transferase_4"/>
</dbReference>
<dbReference type="GO" id="GO:0044038">
    <property type="term" value="P:cell wall macromolecule biosynthetic process"/>
    <property type="evidence" value="ECO:0007669"/>
    <property type="project" value="TreeGrafter"/>
</dbReference>
<evidence type="ECO:0000256" key="7">
    <source>
        <dbReference type="PIRSR" id="PIRSR600715-1"/>
    </source>
</evidence>
<dbReference type="AlphaFoldDB" id="A0A4Q2RLT5"/>